<feature type="domain" description="PKD" evidence="1">
    <location>
        <begin position="742"/>
        <end position="778"/>
    </location>
</feature>
<dbReference type="Gene3D" id="2.60.40.10">
    <property type="entry name" value="Immunoglobulins"/>
    <property type="match status" value="1"/>
</dbReference>
<dbReference type="EMBL" id="MIKE01000028">
    <property type="protein sequence ID" value="OHT43392.1"/>
    <property type="molecule type" value="Genomic_DNA"/>
</dbReference>
<comment type="caution">
    <text evidence="2">The sequence shown here is derived from an EMBL/GenBank/DDBJ whole genome shotgun (WGS) entry which is preliminary data.</text>
</comment>
<proteinExistence type="predicted"/>
<evidence type="ECO:0000259" key="1">
    <source>
        <dbReference type="PROSITE" id="PS50093"/>
    </source>
</evidence>
<keyword evidence="5" id="KW-1185">Reference proteome</keyword>
<organism evidence="2 4">
    <name type="scientific">Flavobacterium tructae</name>
    <dbReference type="NCBI Taxonomy" id="1114873"/>
    <lineage>
        <taxon>Bacteria</taxon>
        <taxon>Pseudomonadati</taxon>
        <taxon>Bacteroidota</taxon>
        <taxon>Flavobacteriia</taxon>
        <taxon>Flavobacteriales</taxon>
        <taxon>Flavobacteriaceae</taxon>
        <taxon>Flavobacterium</taxon>
    </lineage>
</organism>
<evidence type="ECO:0000313" key="3">
    <source>
        <dbReference type="EMBL" id="OXB19730.1"/>
    </source>
</evidence>
<dbReference type="OrthoDB" id="596204at2"/>
<dbReference type="InterPro" id="IPR013783">
    <property type="entry name" value="Ig-like_fold"/>
</dbReference>
<sequence length="1152" mass="131212">MLVKLSTITTLYRRFTKNQVLTEGHLNEIVDYFDDQDRISRIGLSGVGIICGFKVSYSPVSKDITITQGSGITTDGDLIQLYKSTPNGGKIIDFESKQYTHYKVYDNKKAAYKPYFYDGSKQLEIFELLTAEQQLTESANTYPIHYLKKNTGLEVTDAVVLLYIESYEKDSDLCVSLSCDNQGLEIIGNHKALLVSKTVAAQINTHDKIISKIKFSNLYYKLPELVSNRIVLQPEDFSSYYEIKRKFTNGLFRNNVVARLQDGFEILLTPLKMPTILDSIKKNLASLYSFDEKNVPPDFQYRYDLLNDLIDSYNEIRLLLSNMDYDFCFPDIKSFPKHLMLGEVQKSGPCFEYRHSFYKSPLLTGQNLSTCNDCLPFDTLNEPGKKDTINEFIVDLEGKEITICYGKNTDLQQLYSLIKRCVQLLANYNVNYTYIKITPSFELGSLGKKAIPFYNNVGDHLIELWDYEKTTIGQQRNNRSYHDNLLNTKWPNEMVSDHNFYRIEGHQGTDYKKALKTIQAIRRQYGLGFNVVVLGVKASEAKKIVENYTSYYLNKNHGYEHKSGVAPGGTFVMIYIEGEYSQYPYYYGYGYPYEYPRGNSLAGDFEKEGDKKEPGESIVLNPVIADFTLPYLCCDDNFITLSLPMNHICFDETTPYFPFHVTPTGGFVKADVDEDLNGGVTKNQYGEFVFDPKLVSEELIGKPITFTVNNFETNCQITIFRKPKFDFTFVFPKSLNKDGVVVDFSISGENQKDMKYVWDFGDGSEPVATTEAKIQHIYVYDVPAKESYSFQVKVTGENGNCNAQAQHPVTFEVPVVVGIDTRNICRNDLKPHVLTIEPNSKKTVLSGPGVSQNDAGQYIFIGNNVPKDVDQVVILINGKPSNLTIIMQNPPVALFSYAIRNNQIAFSNKSTDALKYIWNIEEEVIETDATEAIIRPTSLYKNDVIKVSLTALNKRCGESIDGPRDIRIREKPTENPCLTNAVEFVKKTNLTFEKINQQPELQKFSKETLSLITEIQKQFASVEKETSAYINGDFNTALPEMYNELVYHNLLLAARNARMEEEKTVLSFLTESHISLFYTIIKCQPAELINKFEKPFTTITARIDSLLQGFVKNQYKTDPKGTLKAFLTDQKIPFKDIKFILEAIESQLKSLN</sequence>
<protein>
    <recommendedName>
        <fullName evidence="1">PKD domain-containing protein</fullName>
    </recommendedName>
</protein>
<reference evidence="4" key="1">
    <citation type="submission" date="2016-09" db="EMBL/GenBank/DDBJ databases">
        <authorList>
            <person name="Chen S."/>
            <person name="Walker E."/>
        </authorList>
    </citation>
    <scope>NUCLEOTIDE SEQUENCE [LARGE SCALE GENOMIC DNA]</scope>
    <source>
        <strain evidence="4">MSU</strain>
    </source>
</reference>
<dbReference type="Proteomes" id="UP000198319">
    <property type="component" value="Unassembled WGS sequence"/>
</dbReference>
<dbReference type="InterPro" id="IPR000601">
    <property type="entry name" value="PKD_dom"/>
</dbReference>
<dbReference type="Proteomes" id="UP000180252">
    <property type="component" value="Unassembled WGS sequence"/>
</dbReference>
<reference evidence="2" key="2">
    <citation type="submission" date="2016-09" db="EMBL/GenBank/DDBJ databases">
        <authorList>
            <person name="Capua I."/>
            <person name="De Benedictis P."/>
            <person name="Joannis T."/>
            <person name="Lombin L.H."/>
            <person name="Cattoli G."/>
        </authorList>
    </citation>
    <scope>NUCLEOTIDE SEQUENCE [LARGE SCALE GENOMIC DNA]</scope>
    <source>
        <strain evidence="2">MSU</strain>
    </source>
</reference>
<dbReference type="SMART" id="SM00089">
    <property type="entry name" value="PKD"/>
    <property type="match status" value="1"/>
</dbReference>
<dbReference type="PROSITE" id="PS50093">
    <property type="entry name" value="PKD"/>
    <property type="match status" value="1"/>
</dbReference>
<dbReference type="STRING" id="1278819.BHE19_19070"/>
<evidence type="ECO:0000313" key="4">
    <source>
        <dbReference type="Proteomes" id="UP000180252"/>
    </source>
</evidence>
<gene>
    <name evidence="3" type="ORF">B0A71_09785</name>
    <name evidence="2" type="ORF">BHE19_19070</name>
</gene>
<dbReference type="InterPro" id="IPR022409">
    <property type="entry name" value="PKD/Chitinase_dom"/>
</dbReference>
<dbReference type="SUPFAM" id="SSF49299">
    <property type="entry name" value="PKD domain"/>
    <property type="match status" value="1"/>
</dbReference>
<reference evidence="3 5" key="3">
    <citation type="submission" date="2016-11" db="EMBL/GenBank/DDBJ databases">
        <title>Whole genomes of Flavobacteriaceae.</title>
        <authorList>
            <person name="Stine C."/>
            <person name="Li C."/>
            <person name="Tadesse D."/>
        </authorList>
    </citation>
    <scope>NUCLEOTIDE SEQUENCE [LARGE SCALE GENOMIC DNA]</scope>
    <source>
        <strain evidence="3 5">ATCC BAA-2541</strain>
    </source>
</reference>
<dbReference type="EMBL" id="MUHG01000017">
    <property type="protein sequence ID" value="OXB19730.1"/>
    <property type="molecule type" value="Genomic_DNA"/>
</dbReference>
<evidence type="ECO:0000313" key="5">
    <source>
        <dbReference type="Proteomes" id="UP000198319"/>
    </source>
</evidence>
<dbReference type="AlphaFoldDB" id="A0A1S1IYE3"/>
<dbReference type="RefSeq" id="WP_070908776.1">
    <property type="nucleotide sequence ID" value="NZ_MIKE01000028.1"/>
</dbReference>
<accession>A0A1S1IYE3</accession>
<dbReference type="CDD" id="cd00146">
    <property type="entry name" value="PKD"/>
    <property type="match status" value="1"/>
</dbReference>
<name>A0A1S1IYE3_9FLAO</name>
<evidence type="ECO:0000313" key="2">
    <source>
        <dbReference type="EMBL" id="OHT43392.1"/>
    </source>
</evidence>
<dbReference type="InterPro" id="IPR035986">
    <property type="entry name" value="PKD_dom_sf"/>
</dbReference>